<dbReference type="Proteomes" id="UP000676853">
    <property type="component" value="Unassembled WGS sequence"/>
</dbReference>
<reference evidence="1 2" key="1">
    <citation type="submission" date="2021-04" db="EMBL/GenBank/DDBJ databases">
        <title>Whole genome sequence analysis of a thiophenic sulfur metabolizing bacteria.</title>
        <authorList>
            <person name="Akhtar N."/>
            <person name="Akram J."/>
            <person name="Aslam A."/>
        </authorList>
    </citation>
    <scope>NUCLEOTIDE SEQUENCE [LARGE SCALE GENOMIC DNA]</scope>
    <source>
        <strain evidence="1 2">3OW</strain>
    </source>
</reference>
<dbReference type="RefSeq" id="WP_212554344.1">
    <property type="nucleotide sequence ID" value="NZ_JAGXOE010000041.1"/>
</dbReference>
<evidence type="ECO:0008006" key="3">
    <source>
        <dbReference type="Google" id="ProtNLM"/>
    </source>
</evidence>
<proteinExistence type="predicted"/>
<gene>
    <name evidence="1" type="ORF">KFZ73_16235</name>
</gene>
<sequence length="152" mass="17484">MIQTKRCPRCGETKPREAFNVSRGRPDGMQTACRLCQQSTANARYKLRSRKHQASVLLGQAGLRERNREYVDRWLATHPCVDCGEADRVCLEFDHVRGAKTKPVSELAAGSYSLARIQREIDKCEVRCCNCHRKITHRRREAERRAKELKAS</sequence>
<organism evidence="1 2">
    <name type="scientific">Tsukamurella paurometabola</name>
    <name type="common">Corynebacterium paurometabolum</name>
    <dbReference type="NCBI Taxonomy" id="2061"/>
    <lineage>
        <taxon>Bacteria</taxon>
        <taxon>Bacillati</taxon>
        <taxon>Actinomycetota</taxon>
        <taxon>Actinomycetes</taxon>
        <taxon>Mycobacteriales</taxon>
        <taxon>Tsukamurellaceae</taxon>
        <taxon>Tsukamurella</taxon>
    </lineage>
</organism>
<comment type="caution">
    <text evidence="1">The sequence shown here is derived from an EMBL/GenBank/DDBJ whole genome shotgun (WGS) entry which is preliminary data.</text>
</comment>
<name>A0ABS5NET3_TSUPA</name>
<evidence type="ECO:0000313" key="1">
    <source>
        <dbReference type="EMBL" id="MBS4102780.1"/>
    </source>
</evidence>
<evidence type="ECO:0000313" key="2">
    <source>
        <dbReference type="Proteomes" id="UP000676853"/>
    </source>
</evidence>
<protein>
    <recommendedName>
        <fullName evidence="3">HNH endonuclease</fullName>
    </recommendedName>
</protein>
<keyword evidence="2" id="KW-1185">Reference proteome</keyword>
<dbReference type="EMBL" id="JAGXOE010000041">
    <property type="protein sequence ID" value="MBS4102780.1"/>
    <property type="molecule type" value="Genomic_DNA"/>
</dbReference>
<accession>A0ABS5NET3</accession>